<accession>A0ACC0WLB2</accession>
<evidence type="ECO:0000313" key="2">
    <source>
        <dbReference type="Proteomes" id="UP001163321"/>
    </source>
</evidence>
<proteinExistence type="predicted"/>
<dbReference type="Proteomes" id="UP001163321">
    <property type="component" value="Chromosome 12"/>
</dbReference>
<organism evidence="1 2">
    <name type="scientific">Peronosclerospora sorghi</name>
    <dbReference type="NCBI Taxonomy" id="230839"/>
    <lineage>
        <taxon>Eukaryota</taxon>
        <taxon>Sar</taxon>
        <taxon>Stramenopiles</taxon>
        <taxon>Oomycota</taxon>
        <taxon>Peronosporomycetes</taxon>
        <taxon>Peronosporales</taxon>
        <taxon>Peronosporaceae</taxon>
        <taxon>Peronosclerospora</taxon>
    </lineage>
</organism>
<evidence type="ECO:0000313" key="1">
    <source>
        <dbReference type="EMBL" id="KAI9918868.1"/>
    </source>
</evidence>
<gene>
    <name evidence="1" type="ORF">PsorP6_011735</name>
</gene>
<name>A0ACC0WLB2_9STRA</name>
<comment type="caution">
    <text evidence="1">The sequence shown here is derived from an EMBL/GenBank/DDBJ whole genome shotgun (WGS) entry which is preliminary data.</text>
</comment>
<reference evidence="1 2" key="1">
    <citation type="journal article" date="2022" name="bioRxiv">
        <title>The genome of the oomycete Peronosclerospora sorghi, a cosmopolitan pathogen of maize and sorghum, is inflated with dispersed pseudogenes.</title>
        <authorList>
            <person name="Fletcher K."/>
            <person name="Martin F."/>
            <person name="Isakeit T."/>
            <person name="Cavanaugh K."/>
            <person name="Magill C."/>
            <person name="Michelmore R."/>
        </authorList>
    </citation>
    <scope>NUCLEOTIDE SEQUENCE [LARGE SCALE GENOMIC DNA]</scope>
    <source>
        <strain evidence="1">P6</strain>
    </source>
</reference>
<sequence length="154" mass="17948">MRGFSKIFWSPSYFFKMSKYQDRLVKHIEENPEFLQPEVRRQELLCRLKDPLQDFSASCNTFTHGIHLLNNPENDLYVWLDAIADYLSAIGYPTGPNARYWSANGSFKSSDETSLPNVQVEYVSADLSQDLHMNRRFERQTPVRQAIPSFPTHV</sequence>
<keyword evidence="2" id="KW-1185">Reference proteome</keyword>
<dbReference type="EMBL" id="CM047591">
    <property type="protein sequence ID" value="KAI9918868.1"/>
    <property type="molecule type" value="Genomic_DNA"/>
</dbReference>
<protein>
    <submittedName>
        <fullName evidence="1">Uncharacterized protein</fullName>
    </submittedName>
</protein>